<accession>A0A0E9RWU0</accession>
<evidence type="ECO:0000313" key="1">
    <source>
        <dbReference type="EMBL" id="JAH33307.1"/>
    </source>
</evidence>
<sequence length="12" mass="1493">MIRFLVRVRVFG</sequence>
<protein>
    <submittedName>
        <fullName evidence="1">Uncharacterized protein</fullName>
    </submittedName>
</protein>
<organism evidence="1">
    <name type="scientific">Anguilla anguilla</name>
    <name type="common">European freshwater eel</name>
    <name type="synonym">Muraena anguilla</name>
    <dbReference type="NCBI Taxonomy" id="7936"/>
    <lineage>
        <taxon>Eukaryota</taxon>
        <taxon>Metazoa</taxon>
        <taxon>Chordata</taxon>
        <taxon>Craniata</taxon>
        <taxon>Vertebrata</taxon>
        <taxon>Euteleostomi</taxon>
        <taxon>Actinopterygii</taxon>
        <taxon>Neopterygii</taxon>
        <taxon>Teleostei</taxon>
        <taxon>Anguilliformes</taxon>
        <taxon>Anguillidae</taxon>
        <taxon>Anguilla</taxon>
    </lineage>
</organism>
<proteinExistence type="predicted"/>
<name>A0A0E9RWU0_ANGAN</name>
<reference evidence="1" key="1">
    <citation type="submission" date="2014-11" db="EMBL/GenBank/DDBJ databases">
        <authorList>
            <person name="Amaro Gonzalez C."/>
        </authorList>
    </citation>
    <scope>NUCLEOTIDE SEQUENCE</scope>
</reference>
<dbReference type="EMBL" id="GBXM01075270">
    <property type="protein sequence ID" value="JAH33307.1"/>
    <property type="molecule type" value="Transcribed_RNA"/>
</dbReference>
<reference evidence="1" key="2">
    <citation type="journal article" date="2015" name="Fish Shellfish Immunol.">
        <title>Early steps in the European eel (Anguilla anguilla)-Vibrio vulnificus interaction in the gills: Role of the RtxA13 toxin.</title>
        <authorList>
            <person name="Callol A."/>
            <person name="Pajuelo D."/>
            <person name="Ebbesson L."/>
            <person name="Teles M."/>
            <person name="MacKenzie S."/>
            <person name="Amaro C."/>
        </authorList>
    </citation>
    <scope>NUCLEOTIDE SEQUENCE</scope>
</reference>